<dbReference type="GO" id="GO:0004556">
    <property type="term" value="F:alpha-amylase activity"/>
    <property type="evidence" value="ECO:0007669"/>
    <property type="project" value="TreeGrafter"/>
</dbReference>
<dbReference type="Gene3D" id="3.20.20.80">
    <property type="entry name" value="Glycosidases"/>
    <property type="match status" value="1"/>
</dbReference>
<dbReference type="FunFam" id="3.20.20.80:FF:000064">
    <property type="entry name" value="Oligo-1,6-glucosidase"/>
    <property type="match status" value="1"/>
</dbReference>
<dbReference type="FunFam" id="3.90.400.10:FF:000002">
    <property type="entry name" value="Sucrose isomerase"/>
    <property type="match status" value="1"/>
</dbReference>
<name>A0A1Y0YH86_BACLI</name>
<keyword evidence="5" id="KW-0326">Glycosidase</keyword>
<evidence type="ECO:0000313" key="10">
    <source>
        <dbReference type="EMBL" id="TWL24377.1"/>
    </source>
</evidence>
<dbReference type="EMBL" id="NILC01000027">
    <property type="protein sequence ID" value="TWL24377.1"/>
    <property type="molecule type" value="Genomic_DNA"/>
</dbReference>
<dbReference type="Gene3D" id="3.90.400.10">
    <property type="entry name" value="Oligo-1,6-glucosidase, Domain 2"/>
    <property type="match status" value="1"/>
</dbReference>
<dbReference type="Proteomes" id="UP000435910">
    <property type="component" value="Unassembled WGS sequence"/>
</dbReference>
<dbReference type="GeneID" id="92862754"/>
<dbReference type="EC" id="3.2.1.10" evidence="7"/>
<dbReference type="FunFam" id="3.20.20.80:FF:000014">
    <property type="entry name" value="Alpha,alpha-phosphotrehalase"/>
    <property type="match status" value="1"/>
</dbReference>
<dbReference type="RefSeq" id="WP_003179464.1">
    <property type="nucleotide sequence ID" value="NZ_BEXU01000007.1"/>
</dbReference>
<dbReference type="Proteomes" id="UP000595038">
    <property type="component" value="Chromosome"/>
</dbReference>
<dbReference type="Gene3D" id="2.60.40.1180">
    <property type="entry name" value="Golgi alpha-mannosidase II"/>
    <property type="match status" value="1"/>
</dbReference>
<evidence type="ECO:0000256" key="2">
    <source>
        <dbReference type="ARBA" id="ARBA00008061"/>
    </source>
</evidence>
<comment type="similarity">
    <text evidence="2">Belongs to the glycosyl hydrolase 13 family.</text>
</comment>
<dbReference type="Pfam" id="PF00128">
    <property type="entry name" value="Alpha-amylase"/>
    <property type="match status" value="1"/>
</dbReference>
<dbReference type="InterPro" id="IPR017853">
    <property type="entry name" value="GH"/>
</dbReference>
<evidence type="ECO:0000313" key="12">
    <source>
        <dbReference type="Proteomes" id="UP000595038"/>
    </source>
</evidence>
<dbReference type="PANTHER" id="PTHR10357:SF184">
    <property type="entry name" value="OLIGO-1,6-GLUCOSIDASE 1"/>
    <property type="match status" value="1"/>
</dbReference>
<evidence type="ECO:0000313" key="9">
    <source>
        <dbReference type="EMBL" id="QPR72748.1"/>
    </source>
</evidence>
<dbReference type="CDD" id="cd11333">
    <property type="entry name" value="AmyAc_SI_OligoGlu_DGase"/>
    <property type="match status" value="1"/>
</dbReference>
<keyword evidence="3" id="KW-0963">Cytoplasm</keyword>
<dbReference type="SMART" id="SM00642">
    <property type="entry name" value="Aamy"/>
    <property type="match status" value="1"/>
</dbReference>
<evidence type="ECO:0000256" key="6">
    <source>
        <dbReference type="ARBA" id="ARBA00036217"/>
    </source>
</evidence>
<dbReference type="GO" id="GO:0004574">
    <property type="term" value="F:oligo-1,6-glucosidase activity"/>
    <property type="evidence" value="ECO:0007669"/>
    <property type="project" value="UniProtKB-EC"/>
</dbReference>
<evidence type="ECO:0000259" key="8">
    <source>
        <dbReference type="SMART" id="SM00642"/>
    </source>
</evidence>
<dbReference type="OMA" id="WNQPEVH"/>
<evidence type="ECO:0000313" key="11">
    <source>
        <dbReference type="Proteomes" id="UP000435910"/>
    </source>
</evidence>
<accession>A0A1Y0YH86</accession>
<reference evidence="10 11" key="1">
    <citation type="submission" date="2019-06" db="EMBL/GenBank/DDBJ databases">
        <title>Genome sequence analysis of &gt;100 Bacillus licheniformis strains suggests intrinsic resistance to this species.</title>
        <authorList>
            <person name="Wels M."/>
            <person name="Siezen R.J."/>
            <person name="Johansen E."/>
            <person name="Stuer-Lauridsen B."/>
            <person name="Bjerre K."/>
            <person name="Nielsen B.K.K."/>
        </authorList>
    </citation>
    <scope>NUCLEOTIDE SEQUENCE [LARGE SCALE GENOMIC DNA]</scope>
    <source>
        <strain evidence="10 11">BAC-16736</strain>
    </source>
</reference>
<comment type="catalytic activity">
    <reaction evidence="6">
        <text>Hydrolysis of (1-&gt;6)-alpha-D-glucosidic linkages in some oligosaccharides produced from starch and glycogen by alpha-amylase, and in isomaltose.</text>
        <dbReference type="EC" id="3.2.1.10"/>
    </reaction>
</comment>
<reference evidence="9 12" key="2">
    <citation type="submission" date="2020-12" db="EMBL/GenBank/DDBJ databases">
        <title>FDA dAtabase for Regulatory Grade micrObial Sequences (FDA-ARGOS): Supporting development and validation of Infectious Disease Dx tests.</title>
        <authorList>
            <person name="Nelson B."/>
            <person name="Plummer A."/>
            <person name="Tallon L."/>
            <person name="Sadzewicz L."/>
            <person name="Zhao X."/>
            <person name="Boylan J."/>
            <person name="Ott S."/>
            <person name="Bowen H."/>
            <person name="Vavikolanu K."/>
            <person name="Mehta A."/>
            <person name="Aluvathingal J."/>
            <person name="Nadendla S."/>
            <person name="Myers T."/>
            <person name="Yan Y."/>
            <person name="Sichtig H."/>
        </authorList>
    </citation>
    <scope>NUCLEOTIDE SEQUENCE [LARGE SCALE GENOMIC DNA]</scope>
    <source>
        <strain evidence="9 12">FDAARGOS_923</strain>
    </source>
</reference>
<dbReference type="Pfam" id="PF16657">
    <property type="entry name" value="Malt_amylase_C"/>
    <property type="match status" value="1"/>
</dbReference>
<protein>
    <recommendedName>
        <fullName evidence="7">oligo-1,6-glucosidase</fullName>
        <ecNumber evidence="7">3.2.1.10</ecNumber>
    </recommendedName>
</protein>
<dbReference type="EMBL" id="CP065647">
    <property type="protein sequence ID" value="QPR72748.1"/>
    <property type="molecule type" value="Genomic_DNA"/>
</dbReference>
<evidence type="ECO:0000256" key="7">
    <source>
        <dbReference type="ARBA" id="ARBA00038939"/>
    </source>
</evidence>
<sequence>MSQWWKEAVVYQIYPRSFYDSNGDGFGDLQGVIQKLDYIKSLGADVIWLCPVFDSPQDDNGYDISDYRSIYEKFGTNDDMFQLIDEVHKRGMKIIMDLVVNHTSDEHAWFAESRKSKDNPYRDYYFWKDPKADGSEPNNWGSIFSGPAWTLDERTGQYYLHYFSKKQPDLNWENEAVRREVYDLMTFWMDRGVDGWRMDVIGSISKFVDFPDYETDDSRPYVVGRYHSNGPRLHEFIQEMNREVLSRYDCMTVGEANGSDVEEAKKYTDPSRHELNMIFTFEHMDIDTKQHSPNGKWQMKPFDPIALKKTMTRWQTALMNVGWNTLYFENHDQPRVISRWGNDRELRKQCAKAFATVLHGMKGTPFIYQGEEIGMTNSEMPLEMYDDLEIKNAYRELVIENKTMTEEDFRKAVAKKGRDHARTPMQWDDGKYAGFTDGEPWLAVNPRYQEINVKESLADEDSIFYYYQKLIGLRKQNKVIVYGDYRLLLEEDPRIFAYIREYRGEKLLVAVNLSEEKALFHASPELLEDRWDVLLSNYARERLNISGSIDMEPYEAFMMISRAKDYTS</sequence>
<dbReference type="AlphaFoldDB" id="A0A1Y0YH86"/>
<keyword evidence="4" id="KW-0378">Hydrolase</keyword>
<dbReference type="FunFam" id="2.60.40.1180:FF:000007">
    <property type="entry name" value="Sucrose isomerase"/>
    <property type="match status" value="1"/>
</dbReference>
<dbReference type="SUPFAM" id="SSF51445">
    <property type="entry name" value="(Trans)glycosidases"/>
    <property type="match status" value="1"/>
</dbReference>
<dbReference type="NCBIfam" id="NF008183">
    <property type="entry name" value="PRK10933.1"/>
    <property type="match status" value="1"/>
</dbReference>
<dbReference type="InterPro" id="IPR045857">
    <property type="entry name" value="O16G_dom_2"/>
</dbReference>
<evidence type="ECO:0000256" key="3">
    <source>
        <dbReference type="ARBA" id="ARBA00022490"/>
    </source>
</evidence>
<dbReference type="InterPro" id="IPR032091">
    <property type="entry name" value="Malt_amylase-like_C"/>
</dbReference>
<dbReference type="PANTHER" id="PTHR10357">
    <property type="entry name" value="ALPHA-AMYLASE FAMILY MEMBER"/>
    <property type="match status" value="1"/>
</dbReference>
<dbReference type="GO" id="GO:0005737">
    <property type="term" value="C:cytoplasm"/>
    <property type="evidence" value="ECO:0007669"/>
    <property type="project" value="UniProtKB-SubCell"/>
</dbReference>
<evidence type="ECO:0000256" key="5">
    <source>
        <dbReference type="ARBA" id="ARBA00023295"/>
    </source>
</evidence>
<dbReference type="InterPro" id="IPR013780">
    <property type="entry name" value="Glyco_hydro_b"/>
</dbReference>
<dbReference type="GO" id="GO:0009313">
    <property type="term" value="P:oligosaccharide catabolic process"/>
    <property type="evidence" value="ECO:0007669"/>
    <property type="project" value="TreeGrafter"/>
</dbReference>
<comment type="subcellular location">
    <subcellularLocation>
        <location evidence="1">Cytoplasm</location>
    </subcellularLocation>
</comment>
<evidence type="ECO:0000256" key="1">
    <source>
        <dbReference type="ARBA" id="ARBA00004496"/>
    </source>
</evidence>
<organism evidence="10 11">
    <name type="scientific">Bacillus licheniformis</name>
    <dbReference type="NCBI Taxonomy" id="1402"/>
    <lineage>
        <taxon>Bacteria</taxon>
        <taxon>Bacillati</taxon>
        <taxon>Bacillota</taxon>
        <taxon>Bacilli</taxon>
        <taxon>Bacillales</taxon>
        <taxon>Bacillaceae</taxon>
        <taxon>Bacillus</taxon>
    </lineage>
</organism>
<evidence type="ECO:0000256" key="4">
    <source>
        <dbReference type="ARBA" id="ARBA00022801"/>
    </source>
</evidence>
<dbReference type="InterPro" id="IPR006047">
    <property type="entry name" value="GH13_cat_dom"/>
</dbReference>
<gene>
    <name evidence="10" type="ORF">CHCC16736_1178</name>
    <name evidence="9" type="ORF">I6G80_23680</name>
</gene>
<dbReference type="SMR" id="A0A1Y0YH86"/>
<feature type="domain" description="Glycosyl hydrolase family 13 catalytic" evidence="8">
    <location>
        <begin position="12"/>
        <end position="422"/>
    </location>
</feature>
<proteinExistence type="inferred from homology"/>
<dbReference type="SUPFAM" id="SSF51011">
    <property type="entry name" value="Glycosyl hydrolase domain"/>
    <property type="match status" value="1"/>
</dbReference>